<dbReference type="InterPro" id="IPR001544">
    <property type="entry name" value="Aminotrans_IV"/>
</dbReference>
<dbReference type="eggNOG" id="KOG0975">
    <property type="taxonomic scope" value="Eukaryota"/>
</dbReference>
<keyword evidence="9" id="KW-1185">Reference proteome</keyword>
<dbReference type="GO" id="GO:0009098">
    <property type="term" value="P:L-leucine biosynthetic process"/>
    <property type="evidence" value="ECO:0007669"/>
    <property type="project" value="TreeGrafter"/>
</dbReference>
<evidence type="ECO:0000256" key="5">
    <source>
        <dbReference type="ARBA" id="ARBA00022679"/>
    </source>
</evidence>
<proteinExistence type="inferred from homology"/>
<dbReference type="AlphaFoldDB" id="A0A058Z131"/>
<evidence type="ECO:0000313" key="8">
    <source>
        <dbReference type="EMBL" id="KCV67846.1"/>
    </source>
</evidence>
<dbReference type="GO" id="GO:0005739">
    <property type="term" value="C:mitochondrion"/>
    <property type="evidence" value="ECO:0007669"/>
    <property type="project" value="TreeGrafter"/>
</dbReference>
<evidence type="ECO:0000256" key="7">
    <source>
        <dbReference type="ARBA" id="ARBA00023304"/>
    </source>
</evidence>
<dbReference type="GeneID" id="20530302"/>
<evidence type="ECO:0008006" key="10">
    <source>
        <dbReference type="Google" id="ProtNLM"/>
    </source>
</evidence>
<keyword evidence="5" id="KW-0808">Transferase</keyword>
<dbReference type="Pfam" id="PF01063">
    <property type="entry name" value="Aminotran_4"/>
    <property type="match status" value="1"/>
</dbReference>
<protein>
    <recommendedName>
        <fullName evidence="10">Branched-chain amino acid aminotransferase</fullName>
    </recommendedName>
</protein>
<dbReference type="RefSeq" id="XP_009497666.1">
    <property type="nucleotide sequence ID" value="XM_009499391.1"/>
</dbReference>
<keyword evidence="4" id="KW-0028">Amino-acid biosynthesis</keyword>
<keyword evidence="6" id="KW-0663">Pyridoxal phosphate</keyword>
<dbReference type="OrthoDB" id="1732691at2759"/>
<comment type="cofactor">
    <cofactor evidence="1">
        <name>pyridoxal 5'-phosphate</name>
        <dbReference type="ChEBI" id="CHEBI:597326"/>
    </cofactor>
</comment>
<dbReference type="GO" id="GO:0009099">
    <property type="term" value="P:L-valine biosynthetic process"/>
    <property type="evidence" value="ECO:0007669"/>
    <property type="project" value="TreeGrafter"/>
</dbReference>
<dbReference type="SUPFAM" id="SSF56752">
    <property type="entry name" value="D-aminoacid aminotransferase-like PLP-dependent enzymes"/>
    <property type="match status" value="2"/>
</dbReference>
<dbReference type="InterPro" id="IPR036038">
    <property type="entry name" value="Aminotransferase-like"/>
</dbReference>
<name>A0A058Z131_FONAL</name>
<gene>
    <name evidence="8" type="ORF">H696_05577</name>
</gene>
<dbReference type="Gene3D" id="3.20.10.10">
    <property type="entry name" value="D-amino Acid Aminotransferase, subunit A, domain 2"/>
    <property type="match status" value="1"/>
</dbReference>
<dbReference type="InterPro" id="IPR043131">
    <property type="entry name" value="BCAT-like_N"/>
</dbReference>
<keyword evidence="7" id="KW-0100">Branched-chain amino acid biosynthesis</keyword>
<dbReference type="GO" id="GO:0004084">
    <property type="term" value="F:branched-chain-amino-acid transaminase activity"/>
    <property type="evidence" value="ECO:0007669"/>
    <property type="project" value="InterPro"/>
</dbReference>
<evidence type="ECO:0000313" key="9">
    <source>
        <dbReference type="Proteomes" id="UP000030693"/>
    </source>
</evidence>
<dbReference type="OMA" id="RGWIIEI"/>
<reference evidence="8" key="1">
    <citation type="submission" date="2013-04" db="EMBL/GenBank/DDBJ databases">
        <title>The Genome Sequence of Fonticula alba ATCC 38817.</title>
        <authorList>
            <consortium name="The Broad Institute Genomics Platform"/>
            <person name="Russ C."/>
            <person name="Cuomo C."/>
            <person name="Burger G."/>
            <person name="Gray M.W."/>
            <person name="Holland P.W.H."/>
            <person name="King N."/>
            <person name="Lang F.B.F."/>
            <person name="Roger A.J."/>
            <person name="Ruiz-Trillo I."/>
            <person name="Brown M."/>
            <person name="Walker B."/>
            <person name="Young S."/>
            <person name="Zeng Q."/>
            <person name="Gargeya S."/>
            <person name="Fitzgerald M."/>
            <person name="Haas B."/>
            <person name="Abouelleil A."/>
            <person name="Allen A.W."/>
            <person name="Alvarado L."/>
            <person name="Arachchi H.M."/>
            <person name="Berlin A.M."/>
            <person name="Chapman S.B."/>
            <person name="Gainer-Dewar J."/>
            <person name="Goldberg J."/>
            <person name="Griggs A."/>
            <person name="Gujja S."/>
            <person name="Hansen M."/>
            <person name="Howarth C."/>
            <person name="Imamovic A."/>
            <person name="Ireland A."/>
            <person name="Larimer J."/>
            <person name="McCowan C."/>
            <person name="Murphy C."/>
            <person name="Pearson M."/>
            <person name="Poon T.W."/>
            <person name="Priest M."/>
            <person name="Roberts A."/>
            <person name="Saif S."/>
            <person name="Shea T."/>
            <person name="Sisk P."/>
            <person name="Sykes S."/>
            <person name="Wortman J."/>
            <person name="Nusbaum C."/>
            <person name="Birren B."/>
        </authorList>
    </citation>
    <scope>NUCLEOTIDE SEQUENCE [LARGE SCALE GENOMIC DNA]</scope>
    <source>
        <strain evidence="8">ATCC 38817</strain>
    </source>
</reference>
<evidence type="ECO:0000256" key="1">
    <source>
        <dbReference type="ARBA" id="ARBA00001933"/>
    </source>
</evidence>
<sequence>MIPALRSQLPRGIFTGVRSLVAARAYSSTAQLDASKLQVHLTDTPKPKLPNDQLIFGRTFSDHMLEIDWSASSGWEAPTISPYHKLSLDPSSMCLHYASQPAPPVPHTPPGPLLRRISLRTWAPMEKFSRFTDPGTGVNPFIRSAAPRTGNTNPALHLLAGLLGLVLSASRLTALSVPAGLVALRTALASACGTADLELITPPLDGTILPGVTRDSILSLAREWNEFKVSERPFTMPQVAQAAKEGRIVEMFGAGTAAIVSPIKCIHFKGEDINIPLDPSDPTSEAGKLTRRISDTIMGIQYGEIESEWSVVCE</sequence>
<dbReference type="InterPro" id="IPR043132">
    <property type="entry name" value="BCAT-like_C"/>
</dbReference>
<dbReference type="PANTHER" id="PTHR11825:SF44">
    <property type="entry name" value="BRANCHED-CHAIN-AMINO-ACID AMINOTRANSFERASE"/>
    <property type="match status" value="1"/>
</dbReference>
<comment type="similarity">
    <text evidence="2">Belongs to the class-IV pyridoxal-phosphate-dependent aminotransferase family.</text>
</comment>
<evidence type="ECO:0000256" key="2">
    <source>
        <dbReference type="ARBA" id="ARBA00009320"/>
    </source>
</evidence>
<organism evidence="8">
    <name type="scientific">Fonticula alba</name>
    <name type="common">Slime mold</name>
    <dbReference type="NCBI Taxonomy" id="691883"/>
    <lineage>
        <taxon>Eukaryota</taxon>
        <taxon>Rotosphaerida</taxon>
        <taxon>Fonticulaceae</taxon>
        <taxon>Fonticula</taxon>
    </lineage>
</organism>
<dbReference type="InterPro" id="IPR005786">
    <property type="entry name" value="B_amino_transII"/>
</dbReference>
<dbReference type="PANTHER" id="PTHR11825">
    <property type="entry name" value="SUBGROUP IIII AMINOTRANSFERASE"/>
    <property type="match status" value="1"/>
</dbReference>
<dbReference type="Proteomes" id="UP000030693">
    <property type="component" value="Unassembled WGS sequence"/>
</dbReference>
<keyword evidence="3" id="KW-0032">Aminotransferase</keyword>
<dbReference type="EMBL" id="KB932212">
    <property type="protein sequence ID" value="KCV67846.1"/>
    <property type="molecule type" value="Genomic_DNA"/>
</dbReference>
<evidence type="ECO:0000256" key="4">
    <source>
        <dbReference type="ARBA" id="ARBA00022605"/>
    </source>
</evidence>
<accession>A0A058Z131</accession>
<dbReference type="STRING" id="691883.A0A058Z131"/>
<dbReference type="Gene3D" id="3.30.470.10">
    <property type="match status" value="1"/>
</dbReference>
<evidence type="ECO:0000256" key="6">
    <source>
        <dbReference type="ARBA" id="ARBA00022898"/>
    </source>
</evidence>
<evidence type="ECO:0000256" key="3">
    <source>
        <dbReference type="ARBA" id="ARBA00022576"/>
    </source>
</evidence>